<feature type="region of interest" description="Disordered" evidence="1">
    <location>
        <begin position="606"/>
        <end position="657"/>
    </location>
</feature>
<protein>
    <submittedName>
        <fullName evidence="3">ATP-binding protein</fullName>
    </submittedName>
</protein>
<name>A0ABW4T3Q4_9ACTN</name>
<dbReference type="PANTHER" id="PTHR47691">
    <property type="entry name" value="REGULATOR-RELATED"/>
    <property type="match status" value="1"/>
</dbReference>
<dbReference type="SUPFAM" id="SSF46894">
    <property type="entry name" value="C-terminal effector domain of the bipartite response regulators"/>
    <property type="match status" value="1"/>
</dbReference>
<proteinExistence type="predicted"/>
<feature type="compositionally biased region" description="Low complexity" evidence="1">
    <location>
        <begin position="632"/>
        <end position="647"/>
    </location>
</feature>
<dbReference type="InterPro" id="IPR027417">
    <property type="entry name" value="P-loop_NTPase"/>
</dbReference>
<dbReference type="Proteomes" id="UP001597368">
    <property type="component" value="Unassembled WGS sequence"/>
</dbReference>
<evidence type="ECO:0000313" key="4">
    <source>
        <dbReference type="Proteomes" id="UP001597368"/>
    </source>
</evidence>
<dbReference type="SUPFAM" id="SSF52540">
    <property type="entry name" value="P-loop containing nucleoside triphosphate hydrolases"/>
    <property type="match status" value="1"/>
</dbReference>
<dbReference type="InterPro" id="IPR016032">
    <property type="entry name" value="Sig_transdc_resp-reg_C-effctor"/>
</dbReference>
<dbReference type="PRINTS" id="PR00364">
    <property type="entry name" value="DISEASERSIST"/>
</dbReference>
<organism evidence="3 4">
    <name type="scientific">Nonomuraea mangrovi</name>
    <dbReference type="NCBI Taxonomy" id="2316207"/>
    <lineage>
        <taxon>Bacteria</taxon>
        <taxon>Bacillati</taxon>
        <taxon>Actinomycetota</taxon>
        <taxon>Actinomycetes</taxon>
        <taxon>Streptosporangiales</taxon>
        <taxon>Streptosporangiaceae</taxon>
        <taxon>Nonomuraea</taxon>
    </lineage>
</organism>
<sequence length="968" mass="101980">MSPESVSRREAEVLALLHEHLSNAQIAGRLHLSVRTVENHVSSLLRKYGVADRRALAAIAGRAPDAPSPLGRIAGTPTWRTGFTGRAHERDAVLALLRPRRLVTLAGPGGVGKTRLAAVVAEAAAQDFPLGGAFVDLVPVREGQVAGAVARALGVSESPGRSLEDAVACALGGQRRLLILDNCEHVLDSAATLADRVLSQCPDVAVLATSRERLGVPGEHVMPISPLPLASDAEALFADRAAAVDPGFTAEPAVVAEICARLDGMPLAIELAAARCASLGADGLLAALDDTLRLLAGSRHPDERHRSLRAVIGWSHDLLADDERALFPRLAVFAGAFDLDAAHSVAPYATRGVGPVDSRSVAPYATRGVGPFDSLSAVADVLGRLVDKSLVVRGREAGSWLLLETVRAYGLDRLAASGDLDEVRDLHLRWAAETAHALAEHQGEQWRERFDAVCDDLRAALRNAPPGPGVLPHRLARSLGHLAYARRLVSESLEHFKEAARRAPTASDSAADLRTAAQVVFAVGLARGAFDLLVESAAQAEAADDGNARTIALADAVVTAGRFTSGFPEPVPRRRLRELLDEAAMAGEPGDPVVTAHLAAADAWCPPWPETLSETSPAPSREDSPDTPPEPSLAEAAVAAARETSPEPSLAETSSAPAREIFLETSPEPALAEAAVAAARAAGDPILISAALDAPGTLAIRAGRFRRAYRIARERLALVELMDRRHPASAAEILDSFHNAWLCAFATGDLQAALSTAERITRDDLLGAHPYRSAGKLIPPLVLLGRFDEALEHAQPMWEAWRRSGMPIAAWLSPAASAIALAHGLRGEHGAYRLWRARAERALDTGEAAPGPMVFAAFVDARVAVNTGTVEDAAALVCRAFTGTSTGWSAAYARAAGAELAVLAGLPDADRRLAAAAESAGENEWAAACLARARGHLYGAAAFEESLGRWSRIGARFESERTSRLLAT</sequence>
<dbReference type="InterPro" id="IPR000792">
    <property type="entry name" value="Tscrpt_reg_LuxR_C"/>
</dbReference>
<dbReference type="GO" id="GO:0005524">
    <property type="term" value="F:ATP binding"/>
    <property type="evidence" value="ECO:0007669"/>
    <property type="project" value="UniProtKB-KW"/>
</dbReference>
<evidence type="ECO:0000259" key="2">
    <source>
        <dbReference type="PROSITE" id="PS50043"/>
    </source>
</evidence>
<keyword evidence="3" id="KW-0067">ATP-binding</keyword>
<dbReference type="Pfam" id="PF00196">
    <property type="entry name" value="GerE"/>
    <property type="match status" value="1"/>
</dbReference>
<evidence type="ECO:0000256" key="1">
    <source>
        <dbReference type="SAM" id="MobiDB-lite"/>
    </source>
</evidence>
<dbReference type="CDD" id="cd06170">
    <property type="entry name" value="LuxR_C_like"/>
    <property type="match status" value="1"/>
</dbReference>
<keyword evidence="4" id="KW-1185">Reference proteome</keyword>
<dbReference type="PRINTS" id="PR00038">
    <property type="entry name" value="HTHLUXR"/>
</dbReference>
<dbReference type="EMBL" id="JBHUFV010000050">
    <property type="protein sequence ID" value="MFD1936276.1"/>
    <property type="molecule type" value="Genomic_DNA"/>
</dbReference>
<dbReference type="Gene3D" id="3.40.50.300">
    <property type="entry name" value="P-loop containing nucleotide triphosphate hydrolases"/>
    <property type="match status" value="1"/>
</dbReference>
<dbReference type="RefSeq" id="WP_379576410.1">
    <property type="nucleotide sequence ID" value="NZ_JBHUFV010000050.1"/>
</dbReference>
<dbReference type="SMART" id="SM00421">
    <property type="entry name" value="HTH_LUXR"/>
    <property type="match status" value="1"/>
</dbReference>
<dbReference type="InterPro" id="IPR036388">
    <property type="entry name" value="WH-like_DNA-bd_sf"/>
</dbReference>
<dbReference type="InterPro" id="IPR003593">
    <property type="entry name" value="AAA+_ATPase"/>
</dbReference>
<reference evidence="4" key="1">
    <citation type="journal article" date="2019" name="Int. J. Syst. Evol. Microbiol.">
        <title>The Global Catalogue of Microorganisms (GCM) 10K type strain sequencing project: providing services to taxonomists for standard genome sequencing and annotation.</title>
        <authorList>
            <consortium name="The Broad Institute Genomics Platform"/>
            <consortium name="The Broad Institute Genome Sequencing Center for Infectious Disease"/>
            <person name="Wu L."/>
            <person name="Ma J."/>
        </authorList>
    </citation>
    <scope>NUCLEOTIDE SEQUENCE [LARGE SCALE GENOMIC DNA]</scope>
    <source>
        <strain evidence="4">ICMP 6774ER</strain>
    </source>
</reference>
<dbReference type="SMART" id="SM00382">
    <property type="entry name" value="AAA"/>
    <property type="match status" value="1"/>
</dbReference>
<feature type="domain" description="HTH luxR-type" evidence="2">
    <location>
        <begin position="1"/>
        <end position="64"/>
    </location>
</feature>
<dbReference type="Gene3D" id="1.10.10.10">
    <property type="entry name" value="Winged helix-like DNA-binding domain superfamily/Winged helix DNA-binding domain"/>
    <property type="match status" value="1"/>
</dbReference>
<dbReference type="PANTHER" id="PTHR47691:SF3">
    <property type="entry name" value="HTH-TYPE TRANSCRIPTIONAL REGULATOR RV0890C-RELATED"/>
    <property type="match status" value="1"/>
</dbReference>
<dbReference type="PROSITE" id="PS50043">
    <property type="entry name" value="HTH_LUXR_2"/>
    <property type="match status" value="1"/>
</dbReference>
<keyword evidence="3" id="KW-0547">Nucleotide-binding</keyword>
<accession>A0ABW4T3Q4</accession>
<evidence type="ECO:0000313" key="3">
    <source>
        <dbReference type="EMBL" id="MFD1936276.1"/>
    </source>
</evidence>
<gene>
    <name evidence="3" type="ORF">ACFSKW_32875</name>
</gene>
<comment type="caution">
    <text evidence="3">The sequence shown here is derived from an EMBL/GenBank/DDBJ whole genome shotgun (WGS) entry which is preliminary data.</text>
</comment>